<evidence type="ECO:0000259" key="2">
    <source>
        <dbReference type="Pfam" id="PF26572"/>
    </source>
</evidence>
<sequence length="225" mass="23190">MSPVGRSLPLTDPRDVADLRTYLSRARGVDPQGAVRFQARGRALGAYVCVLEPHGLLDTTPTVLGLRTAALAGEQALDVTVPLGGVLDRMPRQDQDATDVGLPPVDANVSWAGIAPPLGGWTPVGSVAGDALREVARAGIAEVARAVPTDAGAAVVDTVRSQVWGRSSGWAEPLAGRLTGAPLPDGAAFAAYSLGFLRPGAEVAVAENGRWVRLSTPGGHVLAKR</sequence>
<dbReference type="InterPro" id="IPR058323">
    <property type="entry name" value="DUF8010"/>
</dbReference>
<dbReference type="InterPro" id="IPR058498">
    <property type="entry name" value="DUF8185"/>
</dbReference>
<protein>
    <submittedName>
        <fullName evidence="3">Uncharacterized protein</fullName>
    </submittedName>
</protein>
<keyword evidence="4" id="KW-1185">Reference proteome</keyword>
<evidence type="ECO:0000259" key="1">
    <source>
        <dbReference type="Pfam" id="PF26035"/>
    </source>
</evidence>
<evidence type="ECO:0000313" key="3">
    <source>
        <dbReference type="EMBL" id="KHD96401.1"/>
    </source>
</evidence>
<dbReference type="AlphaFoldDB" id="A0A0A6VP00"/>
<proteinExistence type="predicted"/>
<dbReference type="Pfam" id="PF26572">
    <property type="entry name" value="DUF8185"/>
    <property type="match status" value="1"/>
</dbReference>
<organism evidence="3 4">
    <name type="scientific">Kocuria rosea subsp. polaris</name>
    <dbReference type="NCBI Taxonomy" id="136273"/>
    <lineage>
        <taxon>Bacteria</taxon>
        <taxon>Bacillati</taxon>
        <taxon>Actinomycetota</taxon>
        <taxon>Actinomycetes</taxon>
        <taxon>Micrococcales</taxon>
        <taxon>Micrococcaceae</taxon>
        <taxon>Kocuria</taxon>
    </lineage>
</organism>
<dbReference type="EMBL" id="JSUH01000018">
    <property type="protein sequence ID" value="KHD96401.1"/>
    <property type="molecule type" value="Genomic_DNA"/>
</dbReference>
<accession>A0A0A6VP00</accession>
<name>A0A0A6VP00_KOCRO</name>
<evidence type="ECO:0000313" key="4">
    <source>
        <dbReference type="Proteomes" id="UP000030466"/>
    </source>
</evidence>
<feature type="domain" description="DUF8010" evidence="1">
    <location>
        <begin position="6"/>
        <end position="106"/>
    </location>
</feature>
<feature type="domain" description="DUF8185" evidence="2">
    <location>
        <begin position="116"/>
        <end position="225"/>
    </location>
</feature>
<gene>
    <name evidence="3" type="ORF">GY22_16020</name>
</gene>
<dbReference type="Pfam" id="PF26035">
    <property type="entry name" value="DUF8010"/>
    <property type="match status" value="1"/>
</dbReference>
<reference evidence="3 4" key="1">
    <citation type="journal article" date="2003" name="Int. J. Syst. Evol. Microbiol.">
        <title>Kocuria polaris sp. nov., an orange-pigmented psychrophilic bacterium isolated from an Antarctic cyanobacterial mat sample.</title>
        <authorList>
            <person name="Reddy G.S."/>
            <person name="Prakash J.S."/>
            <person name="Prabahar V."/>
            <person name="Matsumoto G.I."/>
            <person name="Stackebrandt E."/>
            <person name="Shivaji S."/>
        </authorList>
    </citation>
    <scope>NUCLEOTIDE SEQUENCE [LARGE SCALE GENOMIC DNA]</scope>
    <source>
        <strain evidence="3 4">CMS 76or</strain>
    </source>
</reference>
<comment type="caution">
    <text evidence="3">The sequence shown here is derived from an EMBL/GenBank/DDBJ whole genome shotgun (WGS) entry which is preliminary data.</text>
</comment>
<dbReference type="Proteomes" id="UP000030466">
    <property type="component" value="Unassembled WGS sequence"/>
</dbReference>